<dbReference type="eggNOG" id="COG0354">
    <property type="taxonomic scope" value="Bacteria"/>
</dbReference>
<gene>
    <name evidence="3" type="ORF">GOAMR_61_00800</name>
</gene>
<dbReference type="PANTHER" id="PTHR22602:SF0">
    <property type="entry name" value="TRANSFERASE CAF17, MITOCHONDRIAL-RELATED"/>
    <property type="match status" value="1"/>
</dbReference>
<feature type="domain" description="CAF17 C-terminal" evidence="2">
    <location>
        <begin position="315"/>
        <end position="382"/>
    </location>
</feature>
<keyword evidence="4" id="KW-1185">Reference proteome</keyword>
<dbReference type="GO" id="GO:0016226">
    <property type="term" value="P:iron-sulfur cluster assembly"/>
    <property type="evidence" value="ECO:0007669"/>
    <property type="project" value="TreeGrafter"/>
</dbReference>
<evidence type="ECO:0000259" key="2">
    <source>
        <dbReference type="Pfam" id="PF25455"/>
    </source>
</evidence>
<dbReference type="InterPro" id="IPR045179">
    <property type="entry name" value="YgfZ/GcvT"/>
</dbReference>
<dbReference type="NCBIfam" id="TIGR03317">
    <property type="entry name" value="ygfZ_signature"/>
    <property type="match status" value="1"/>
</dbReference>
<dbReference type="Gene3D" id="3.30.1360.120">
    <property type="entry name" value="Probable tRNA modification gtpase trme, domain 1"/>
    <property type="match status" value="1"/>
</dbReference>
<accession>G7GTQ9</accession>
<name>G7GTQ9_9ACTN</name>
<dbReference type="EMBL" id="BAED01000061">
    <property type="protein sequence ID" value="GAB06984.1"/>
    <property type="molecule type" value="Genomic_DNA"/>
</dbReference>
<dbReference type="Proteomes" id="UP000006023">
    <property type="component" value="Unassembled WGS sequence"/>
</dbReference>
<dbReference type="AlphaFoldDB" id="G7GTQ9"/>
<evidence type="ECO:0000313" key="4">
    <source>
        <dbReference type="Proteomes" id="UP000006023"/>
    </source>
</evidence>
<reference evidence="3 4" key="1">
    <citation type="submission" date="2011-11" db="EMBL/GenBank/DDBJ databases">
        <title>Whole genome shotgun sequence of Gordonia amarae NBRC 15530.</title>
        <authorList>
            <person name="Takarada H."/>
            <person name="Hosoyama A."/>
            <person name="Tsuchikane K."/>
            <person name="Katsumata H."/>
            <person name="Yamazaki S."/>
            <person name="Fujita N."/>
        </authorList>
    </citation>
    <scope>NUCLEOTIDE SEQUENCE [LARGE SCALE GENOMIC DNA]</scope>
    <source>
        <strain evidence="3 4">NBRC 15530</strain>
    </source>
</reference>
<organism evidence="3 4">
    <name type="scientific">Gordonia amarae NBRC 15530</name>
    <dbReference type="NCBI Taxonomy" id="1075090"/>
    <lineage>
        <taxon>Bacteria</taxon>
        <taxon>Bacillati</taxon>
        <taxon>Actinomycetota</taxon>
        <taxon>Actinomycetes</taxon>
        <taxon>Mycobacteriales</taxon>
        <taxon>Gordoniaceae</taxon>
        <taxon>Gordonia</taxon>
    </lineage>
</organism>
<evidence type="ECO:0000313" key="3">
    <source>
        <dbReference type="EMBL" id="GAB06984.1"/>
    </source>
</evidence>
<keyword evidence="1" id="KW-0809">Transit peptide</keyword>
<sequence>MPGRTRRPGVMRRITGVSPSPILSRYSGIGAVPAPTAPPEGIPATAWHYGDPLGEQRAAGTGVIVVDRSDRAVIEVSGDERLTWLHTISSQHIANLPDRRSAENLSLDANGRVEEHFVLTDIDDITWIDTPGPHGAPLVTFLKKMVFWAKAEPATRPDMRVLTLVGPGARSGPVAEMLRINPDAEIYAADDLPEAHHDDEPLGFWRRMPPLGALPGGTDTPLPVVDLLVPESLLPYWWERITDAGATMAGSWAYDALRVAALRPEIDVDTDDRTIPHEAGWIGGPDQFGAVHLDKGCYRGQETVARVHNLGKPPRRLVLLHLDGSADERPAPGEPVTAGGRTVGRIGTVVDHFEYGPIALALIKRNVAADVELSAGGAAASIDPDSIVEDTGVQAGRAAVERLRGGSR</sequence>
<protein>
    <recommendedName>
        <fullName evidence="2">CAF17 C-terminal domain-containing protein</fullName>
    </recommendedName>
</protein>
<dbReference type="PANTHER" id="PTHR22602">
    <property type="entry name" value="TRANSFERASE CAF17, MITOCHONDRIAL-RELATED"/>
    <property type="match status" value="1"/>
</dbReference>
<dbReference type="InterPro" id="IPR057460">
    <property type="entry name" value="CAF17_C"/>
</dbReference>
<comment type="caution">
    <text evidence="3">The sequence shown here is derived from an EMBL/GenBank/DDBJ whole genome shotgun (WGS) entry which is preliminary data.</text>
</comment>
<proteinExistence type="predicted"/>
<dbReference type="STRING" id="1075090.GOAMR_61_00800"/>
<dbReference type="InterPro" id="IPR027266">
    <property type="entry name" value="TrmE/GcvT-like"/>
</dbReference>
<evidence type="ECO:0000256" key="1">
    <source>
        <dbReference type="ARBA" id="ARBA00022946"/>
    </source>
</evidence>
<dbReference type="SUPFAM" id="SSF103025">
    <property type="entry name" value="Folate-binding domain"/>
    <property type="match status" value="1"/>
</dbReference>
<dbReference type="InterPro" id="IPR017703">
    <property type="entry name" value="YgfZ/GCV_T_CS"/>
</dbReference>
<dbReference type="Pfam" id="PF25455">
    <property type="entry name" value="Beta-barrel_CAF17_C"/>
    <property type="match status" value="1"/>
</dbReference>